<evidence type="ECO:0000313" key="3">
    <source>
        <dbReference type="Proteomes" id="UP000029386"/>
    </source>
</evidence>
<reference evidence="2 3" key="1">
    <citation type="submission" date="2014-06" db="EMBL/GenBank/DDBJ databases">
        <authorList>
            <person name="Ngugi D.K."/>
            <person name="Blom J."/>
            <person name="Alam I."/>
            <person name="Rashid M."/>
            <person name="Baalawi W."/>
            <person name="Zhang G."/>
            <person name="Hikmawan T."/>
            <person name="Guan Y."/>
            <person name="Antunes A."/>
            <person name="Siam R."/>
            <person name="El-Dorry H."/>
            <person name="Bajic V."/>
            <person name="Stingl U."/>
        </authorList>
    </citation>
    <scope>NUCLEOTIDE SEQUENCE [LARGE SCALE GENOMIC DNA]</scope>
    <source>
        <strain evidence="2">SCGC AAA799-D11</strain>
    </source>
</reference>
<proteinExistence type="predicted"/>
<organism evidence="2 3">
    <name type="scientific">Marine Group I thaumarchaeote SCGC AAA799-D11</name>
    <dbReference type="NCBI Taxonomy" id="1502291"/>
    <lineage>
        <taxon>Archaea</taxon>
        <taxon>Nitrososphaerota</taxon>
        <taxon>Marine Group I</taxon>
    </lineage>
</organism>
<sequence>MNGYTTRKKRQMLITKYGEYCQCCGVLPDKATLVLNRKDNNNKNTAIENLQLLCRSCVNFKNKSNEHNDLCVKTEKETAISISRERQAKFYNFVYDHLDEQKKLRWKDLKYSGAEYIDLSPVTTERYLEKMTSGYGKLTKELHCGEQIVMYKDGMNRNGMQETE</sequence>
<feature type="domain" description="HNH nuclease" evidence="1">
    <location>
        <begin position="8"/>
        <end position="59"/>
    </location>
</feature>
<dbReference type="SMART" id="SM00507">
    <property type="entry name" value="HNHc"/>
    <property type="match status" value="1"/>
</dbReference>
<protein>
    <recommendedName>
        <fullName evidence="1">HNH nuclease domain-containing protein</fullName>
    </recommendedName>
</protein>
<dbReference type="AlphaFoldDB" id="A0A087RLP2"/>
<accession>A0A087RLP2</accession>
<dbReference type="InterPro" id="IPR003615">
    <property type="entry name" value="HNH_nuc"/>
</dbReference>
<gene>
    <name evidence="2" type="ORF">AAA799D11_01756</name>
</gene>
<evidence type="ECO:0000259" key="1">
    <source>
        <dbReference type="SMART" id="SM00507"/>
    </source>
</evidence>
<evidence type="ECO:0000313" key="2">
    <source>
        <dbReference type="EMBL" id="KFM14396.1"/>
    </source>
</evidence>
<dbReference type="EMBL" id="JOSY01000077">
    <property type="protein sequence ID" value="KFM14396.1"/>
    <property type="molecule type" value="Genomic_DNA"/>
</dbReference>
<name>A0A087RLP2_9ARCH</name>
<dbReference type="Proteomes" id="UP000029386">
    <property type="component" value="Unassembled WGS sequence"/>
</dbReference>
<dbReference type="CDD" id="cd00085">
    <property type="entry name" value="HNHc"/>
    <property type="match status" value="1"/>
</dbReference>
<comment type="caution">
    <text evidence="2">The sequence shown here is derived from an EMBL/GenBank/DDBJ whole genome shotgun (WGS) entry which is preliminary data.</text>
</comment>
<keyword evidence="3" id="KW-1185">Reference proteome</keyword>